<dbReference type="OrthoDB" id="73901at2759"/>
<proteinExistence type="inferred from homology"/>
<dbReference type="GO" id="GO:0005375">
    <property type="term" value="F:copper ion transmembrane transporter activity"/>
    <property type="evidence" value="ECO:0007669"/>
    <property type="project" value="UniProtKB-UniRule"/>
</dbReference>
<keyword evidence="4" id="KW-0186">Copper</keyword>
<protein>
    <recommendedName>
        <fullName evidence="4">Copper transport protein</fullName>
    </recommendedName>
</protein>
<feature type="transmembrane region" description="Helical" evidence="4">
    <location>
        <begin position="127"/>
        <end position="152"/>
    </location>
</feature>
<keyword evidence="3 4" id="KW-0472">Membrane</keyword>
<accession>A0A8B7NZ92</accession>
<dbReference type="GO" id="GO:0016020">
    <property type="term" value="C:membrane"/>
    <property type="evidence" value="ECO:0007669"/>
    <property type="project" value="UniProtKB-SubCell"/>
</dbReference>
<evidence type="ECO:0000313" key="6">
    <source>
        <dbReference type="RefSeq" id="XP_018019093.1"/>
    </source>
</evidence>
<sequence length="257" mass="27995">MNYFYFGYTFHNFILEGVDIISIAGFLSVVVGVSLMCIGNEGLRVARAYLAQLTPRQNASLSPEPRTRHAGASPSTALQRILIDKDKKKLTCCTSRPLHLMLQSLVHMLHISIGYVLMLVVMTFNVYFLLAVVVGVGAGYFLFGAFSVMLMARANPYFVEHNHGRLGTLEGSNAVCSVSGSCVTDQVSAAGENDLSRLCGRARANELVEGESDHNNGTPDRDRLLLMVNAEETSSEQHRTSDIVALLSGEVTVDVHV</sequence>
<evidence type="ECO:0000256" key="2">
    <source>
        <dbReference type="ARBA" id="ARBA00022989"/>
    </source>
</evidence>
<dbReference type="InterPro" id="IPR007274">
    <property type="entry name" value="Cop_transporter"/>
</dbReference>
<evidence type="ECO:0000256" key="1">
    <source>
        <dbReference type="ARBA" id="ARBA00022692"/>
    </source>
</evidence>
<evidence type="ECO:0000313" key="5">
    <source>
        <dbReference type="Proteomes" id="UP000694843"/>
    </source>
</evidence>
<dbReference type="Proteomes" id="UP000694843">
    <property type="component" value="Unplaced"/>
</dbReference>
<comment type="subcellular location">
    <subcellularLocation>
        <location evidence="4">Membrane</location>
        <topology evidence="4">Multi-pass membrane protein</topology>
    </subcellularLocation>
</comment>
<name>A0A8B7NZ92_HYAAZ</name>
<keyword evidence="4" id="KW-0406">Ion transport</keyword>
<dbReference type="GeneID" id="108675581"/>
<keyword evidence="4" id="KW-0187">Copper transport</keyword>
<gene>
    <name evidence="6" type="primary">LOC108675581</name>
</gene>
<dbReference type="KEGG" id="hazt:108675581"/>
<feature type="transmembrane region" description="Helical" evidence="4">
    <location>
        <begin position="20"/>
        <end position="38"/>
    </location>
</feature>
<evidence type="ECO:0000256" key="4">
    <source>
        <dbReference type="RuleBase" id="RU367022"/>
    </source>
</evidence>
<organism evidence="5 6">
    <name type="scientific">Hyalella azteca</name>
    <name type="common">Amphipod</name>
    <dbReference type="NCBI Taxonomy" id="294128"/>
    <lineage>
        <taxon>Eukaryota</taxon>
        <taxon>Metazoa</taxon>
        <taxon>Ecdysozoa</taxon>
        <taxon>Arthropoda</taxon>
        <taxon>Crustacea</taxon>
        <taxon>Multicrustacea</taxon>
        <taxon>Malacostraca</taxon>
        <taxon>Eumalacostraca</taxon>
        <taxon>Peracarida</taxon>
        <taxon>Amphipoda</taxon>
        <taxon>Senticaudata</taxon>
        <taxon>Talitrida</taxon>
        <taxon>Talitroidea</taxon>
        <taxon>Hyalellidae</taxon>
        <taxon>Hyalella</taxon>
    </lineage>
</organism>
<comment type="similarity">
    <text evidence="4">Belongs to the copper transporter (Ctr) (TC 1.A.56) family. SLC31A subfamily.</text>
</comment>
<keyword evidence="2 4" id="KW-1133">Transmembrane helix</keyword>
<dbReference type="RefSeq" id="XP_018019093.1">
    <property type="nucleotide sequence ID" value="XM_018163604.2"/>
</dbReference>
<dbReference type="AlphaFoldDB" id="A0A8B7NZ92"/>
<dbReference type="PANTHER" id="PTHR12483">
    <property type="entry name" value="SOLUTE CARRIER FAMILY 31 COPPER TRANSPORTERS"/>
    <property type="match status" value="1"/>
</dbReference>
<keyword evidence="1 4" id="KW-0812">Transmembrane</keyword>
<dbReference type="Pfam" id="PF04145">
    <property type="entry name" value="Ctr"/>
    <property type="match status" value="1"/>
</dbReference>
<keyword evidence="4" id="KW-0813">Transport</keyword>
<reference evidence="6" key="1">
    <citation type="submission" date="2025-08" db="UniProtKB">
        <authorList>
            <consortium name="RefSeq"/>
        </authorList>
    </citation>
    <scope>IDENTIFICATION</scope>
    <source>
        <tissue evidence="6">Whole organism</tissue>
    </source>
</reference>
<keyword evidence="5" id="KW-1185">Reference proteome</keyword>
<evidence type="ECO:0000256" key="3">
    <source>
        <dbReference type="ARBA" id="ARBA00023136"/>
    </source>
</evidence>
<feature type="transmembrane region" description="Helical" evidence="4">
    <location>
        <begin position="98"/>
        <end position="121"/>
    </location>
</feature>